<dbReference type="AlphaFoldDB" id="A0A1G2UYV3"/>
<evidence type="ECO:0000256" key="1">
    <source>
        <dbReference type="ARBA" id="ARBA00010396"/>
    </source>
</evidence>
<dbReference type="PANTHER" id="PTHR11265">
    <property type="entry name" value="S-ADENOSYL-METHYLTRANSFERASE MRAW"/>
    <property type="match status" value="1"/>
</dbReference>
<evidence type="ECO:0000256" key="3">
    <source>
        <dbReference type="ARBA" id="ARBA00022603"/>
    </source>
</evidence>
<comment type="function">
    <text evidence="6">Specifically methylates the N4 position of cytidine in position 1402 (C1402) of 16S rRNA.</text>
</comment>
<feature type="binding site" evidence="6">
    <location>
        <position position="99"/>
    </location>
    <ligand>
        <name>S-adenosyl-L-methionine</name>
        <dbReference type="ChEBI" id="CHEBI:59789"/>
    </ligand>
</feature>
<evidence type="ECO:0000256" key="6">
    <source>
        <dbReference type="HAMAP-Rule" id="MF_01007"/>
    </source>
</evidence>
<feature type="binding site" evidence="6">
    <location>
        <position position="106"/>
    </location>
    <ligand>
        <name>S-adenosyl-L-methionine</name>
        <dbReference type="ChEBI" id="CHEBI:59789"/>
    </ligand>
</feature>
<keyword evidence="6" id="KW-0963">Cytoplasm</keyword>
<keyword evidence="2 6" id="KW-0698">rRNA processing</keyword>
<protein>
    <recommendedName>
        <fullName evidence="6">Ribosomal RNA small subunit methyltransferase H</fullName>
        <ecNumber evidence="6">2.1.1.199</ecNumber>
    </recommendedName>
    <alternativeName>
        <fullName evidence="6">16S rRNA m(4)C1402 methyltransferase</fullName>
    </alternativeName>
    <alternativeName>
        <fullName evidence="6">rRNA (cytosine-N(4)-)-methyltransferase RsmH</fullName>
    </alternativeName>
</protein>
<comment type="subcellular location">
    <subcellularLocation>
        <location evidence="6">Cytoplasm</location>
    </subcellularLocation>
</comment>
<dbReference type="Pfam" id="PF01795">
    <property type="entry name" value="Methyltransf_5"/>
    <property type="match status" value="1"/>
</dbReference>
<gene>
    <name evidence="6" type="primary">rsmH</name>
    <name evidence="7" type="ORF">A2431_03410</name>
</gene>
<dbReference type="Proteomes" id="UP000177697">
    <property type="component" value="Unassembled WGS sequence"/>
</dbReference>
<keyword evidence="5 6" id="KW-0949">S-adenosyl-L-methionine</keyword>
<keyword evidence="4 6" id="KW-0808">Transferase</keyword>
<dbReference type="EMBL" id="MHWW01000019">
    <property type="protein sequence ID" value="OHB14553.1"/>
    <property type="molecule type" value="Genomic_DNA"/>
</dbReference>
<dbReference type="InterPro" id="IPR023397">
    <property type="entry name" value="SAM-dep_MeTrfase_MraW_recog"/>
</dbReference>
<evidence type="ECO:0000256" key="4">
    <source>
        <dbReference type="ARBA" id="ARBA00022679"/>
    </source>
</evidence>
<dbReference type="SUPFAM" id="SSF81799">
    <property type="entry name" value="Putative methyltransferase TM0872, insert domain"/>
    <property type="match status" value="1"/>
</dbReference>
<comment type="catalytic activity">
    <reaction evidence="6">
        <text>cytidine(1402) in 16S rRNA + S-adenosyl-L-methionine = N(4)-methylcytidine(1402) in 16S rRNA + S-adenosyl-L-homocysteine + H(+)</text>
        <dbReference type="Rhea" id="RHEA:42928"/>
        <dbReference type="Rhea" id="RHEA-COMP:10286"/>
        <dbReference type="Rhea" id="RHEA-COMP:10287"/>
        <dbReference type="ChEBI" id="CHEBI:15378"/>
        <dbReference type="ChEBI" id="CHEBI:57856"/>
        <dbReference type="ChEBI" id="CHEBI:59789"/>
        <dbReference type="ChEBI" id="CHEBI:74506"/>
        <dbReference type="ChEBI" id="CHEBI:82748"/>
        <dbReference type="EC" id="2.1.1.199"/>
    </reaction>
</comment>
<keyword evidence="3 6" id="KW-0489">Methyltransferase</keyword>
<feature type="binding site" evidence="6">
    <location>
        <begin position="31"/>
        <end position="33"/>
    </location>
    <ligand>
        <name>S-adenosyl-L-methionine</name>
        <dbReference type="ChEBI" id="CHEBI:59789"/>
    </ligand>
</feature>
<dbReference type="HAMAP" id="MF_01007">
    <property type="entry name" value="16SrRNA_methyltr_H"/>
    <property type="match status" value="1"/>
</dbReference>
<organism evidence="7 8">
    <name type="scientific">Candidatus Zambryskibacteria bacterium RIFOXYC1_FULL_39_10</name>
    <dbReference type="NCBI Taxonomy" id="1802779"/>
    <lineage>
        <taxon>Bacteria</taxon>
        <taxon>Candidatus Zambryskiibacteriota</taxon>
    </lineage>
</organism>
<evidence type="ECO:0000256" key="5">
    <source>
        <dbReference type="ARBA" id="ARBA00022691"/>
    </source>
</evidence>
<dbReference type="SUPFAM" id="SSF53335">
    <property type="entry name" value="S-adenosyl-L-methionine-dependent methyltransferases"/>
    <property type="match status" value="1"/>
</dbReference>
<dbReference type="PIRSF" id="PIRSF004486">
    <property type="entry name" value="MraW"/>
    <property type="match status" value="1"/>
</dbReference>
<evidence type="ECO:0000313" key="7">
    <source>
        <dbReference type="EMBL" id="OHB14553.1"/>
    </source>
</evidence>
<dbReference type="GO" id="GO:0070475">
    <property type="term" value="P:rRNA base methylation"/>
    <property type="evidence" value="ECO:0007669"/>
    <property type="project" value="UniProtKB-UniRule"/>
</dbReference>
<dbReference type="GO" id="GO:0005737">
    <property type="term" value="C:cytoplasm"/>
    <property type="evidence" value="ECO:0007669"/>
    <property type="project" value="UniProtKB-SubCell"/>
</dbReference>
<sequence>MAHESVLLKESIDGLELEVGDVYLDATIGSGGHAEEVWRRLKDKITLAGIDADSMSIDISRERLDLLGAKPKLAVLNFRNISRAPEILDIKNPTKILFDLGWSSDQFDEGGRGFSFQKDEPLLMTFKNDVSEEDTTANDVVNHWSEESLADVIYGYGEEKYARRIAKAIINARAMKKIQTSGELVEIVKGAVPIFYRFGRIHPATRTFQAIRIAVNDELRALEEGLTKAFEILEKGGRLAVISFHSLEDRIVKNFFKAKKEDGSGEIINKKPIIPTEEEVFKNHKSRSAKLRIIKKI</sequence>
<comment type="caution">
    <text evidence="7">The sequence shown here is derived from an EMBL/GenBank/DDBJ whole genome shotgun (WGS) entry which is preliminary data.</text>
</comment>
<dbReference type="EC" id="2.1.1.199" evidence="6"/>
<reference evidence="7 8" key="1">
    <citation type="journal article" date="2016" name="Nat. Commun.">
        <title>Thousands of microbial genomes shed light on interconnected biogeochemical processes in an aquifer system.</title>
        <authorList>
            <person name="Anantharaman K."/>
            <person name="Brown C.T."/>
            <person name="Hug L.A."/>
            <person name="Sharon I."/>
            <person name="Castelle C.J."/>
            <person name="Probst A.J."/>
            <person name="Thomas B.C."/>
            <person name="Singh A."/>
            <person name="Wilkins M.J."/>
            <person name="Karaoz U."/>
            <person name="Brodie E.L."/>
            <person name="Williams K.H."/>
            <person name="Hubbard S.S."/>
            <person name="Banfield J.F."/>
        </authorList>
    </citation>
    <scope>NUCLEOTIDE SEQUENCE [LARGE SCALE GENOMIC DNA]</scope>
</reference>
<name>A0A1G2UYV3_9BACT</name>
<dbReference type="InterPro" id="IPR002903">
    <property type="entry name" value="RsmH"/>
</dbReference>
<dbReference type="PANTHER" id="PTHR11265:SF0">
    <property type="entry name" value="12S RRNA N4-METHYLCYTIDINE METHYLTRANSFERASE"/>
    <property type="match status" value="1"/>
</dbReference>
<dbReference type="GO" id="GO:0071424">
    <property type="term" value="F:rRNA (cytosine-N4-)-methyltransferase activity"/>
    <property type="evidence" value="ECO:0007669"/>
    <property type="project" value="UniProtKB-UniRule"/>
</dbReference>
<proteinExistence type="inferred from homology"/>
<feature type="binding site" evidence="6">
    <location>
        <position position="51"/>
    </location>
    <ligand>
        <name>S-adenosyl-L-methionine</name>
        <dbReference type="ChEBI" id="CHEBI:59789"/>
    </ligand>
</feature>
<feature type="binding site" evidence="6">
    <location>
        <position position="78"/>
    </location>
    <ligand>
        <name>S-adenosyl-L-methionine</name>
        <dbReference type="ChEBI" id="CHEBI:59789"/>
    </ligand>
</feature>
<dbReference type="Gene3D" id="3.40.50.150">
    <property type="entry name" value="Vaccinia Virus protein VP39"/>
    <property type="match status" value="1"/>
</dbReference>
<dbReference type="Gene3D" id="1.10.150.170">
    <property type="entry name" value="Putative methyltransferase TM0872, insert domain"/>
    <property type="match status" value="1"/>
</dbReference>
<comment type="similarity">
    <text evidence="1 6">Belongs to the methyltransferase superfamily. RsmH family.</text>
</comment>
<evidence type="ECO:0000313" key="8">
    <source>
        <dbReference type="Proteomes" id="UP000177697"/>
    </source>
</evidence>
<evidence type="ECO:0000256" key="2">
    <source>
        <dbReference type="ARBA" id="ARBA00022552"/>
    </source>
</evidence>
<accession>A0A1G2UYV3</accession>
<dbReference type="NCBIfam" id="TIGR00006">
    <property type="entry name" value="16S rRNA (cytosine(1402)-N(4))-methyltransferase RsmH"/>
    <property type="match status" value="1"/>
</dbReference>
<dbReference type="InterPro" id="IPR029063">
    <property type="entry name" value="SAM-dependent_MTases_sf"/>
</dbReference>